<evidence type="ECO:0000259" key="5">
    <source>
        <dbReference type="PROSITE" id="PS50931"/>
    </source>
</evidence>
<evidence type="ECO:0000256" key="2">
    <source>
        <dbReference type="ARBA" id="ARBA00023015"/>
    </source>
</evidence>
<proteinExistence type="inferred from homology"/>
<comment type="caution">
    <text evidence="6">The sequence shown here is derived from an EMBL/GenBank/DDBJ whole genome shotgun (WGS) entry which is preliminary data.</text>
</comment>
<name>A0A841M0S7_9HYPH</name>
<organism evidence="6 7">
    <name type="scientific">Paenochrobactrum gallinarii</name>
    <dbReference type="NCBI Taxonomy" id="643673"/>
    <lineage>
        <taxon>Bacteria</taxon>
        <taxon>Pseudomonadati</taxon>
        <taxon>Pseudomonadota</taxon>
        <taxon>Alphaproteobacteria</taxon>
        <taxon>Hyphomicrobiales</taxon>
        <taxon>Brucellaceae</taxon>
        <taxon>Paenochrobactrum</taxon>
    </lineage>
</organism>
<protein>
    <submittedName>
        <fullName evidence="6">DNA-binding transcriptional LysR family regulator</fullName>
    </submittedName>
</protein>
<dbReference type="SUPFAM" id="SSF53850">
    <property type="entry name" value="Periplasmic binding protein-like II"/>
    <property type="match status" value="1"/>
</dbReference>
<dbReference type="InterPro" id="IPR005119">
    <property type="entry name" value="LysR_subst-bd"/>
</dbReference>
<comment type="similarity">
    <text evidence="1">Belongs to the LysR transcriptional regulatory family.</text>
</comment>
<keyword evidence="2" id="KW-0805">Transcription regulation</keyword>
<evidence type="ECO:0000256" key="3">
    <source>
        <dbReference type="ARBA" id="ARBA00023125"/>
    </source>
</evidence>
<dbReference type="GO" id="GO:0043565">
    <property type="term" value="F:sequence-specific DNA binding"/>
    <property type="evidence" value="ECO:0007669"/>
    <property type="project" value="TreeGrafter"/>
</dbReference>
<dbReference type="InterPro" id="IPR036388">
    <property type="entry name" value="WH-like_DNA-bd_sf"/>
</dbReference>
<dbReference type="PRINTS" id="PR00039">
    <property type="entry name" value="HTHLYSR"/>
</dbReference>
<evidence type="ECO:0000256" key="1">
    <source>
        <dbReference type="ARBA" id="ARBA00009437"/>
    </source>
</evidence>
<dbReference type="AlphaFoldDB" id="A0A841M0S7"/>
<dbReference type="SUPFAM" id="SSF46785">
    <property type="entry name" value="Winged helix' DNA-binding domain"/>
    <property type="match status" value="1"/>
</dbReference>
<dbReference type="GO" id="GO:0010628">
    <property type="term" value="P:positive regulation of gene expression"/>
    <property type="evidence" value="ECO:0007669"/>
    <property type="project" value="TreeGrafter"/>
</dbReference>
<dbReference type="PANTHER" id="PTHR30427">
    <property type="entry name" value="TRANSCRIPTIONAL ACTIVATOR PROTEIN LYSR"/>
    <property type="match status" value="1"/>
</dbReference>
<keyword evidence="7" id="KW-1185">Reference proteome</keyword>
<dbReference type="Pfam" id="PF03466">
    <property type="entry name" value="LysR_substrate"/>
    <property type="match status" value="1"/>
</dbReference>
<reference evidence="6 7" key="1">
    <citation type="submission" date="2020-08" db="EMBL/GenBank/DDBJ databases">
        <title>Genomic Encyclopedia of Type Strains, Phase IV (KMG-IV): sequencing the most valuable type-strain genomes for metagenomic binning, comparative biology and taxonomic classification.</title>
        <authorList>
            <person name="Goeker M."/>
        </authorList>
    </citation>
    <scope>NUCLEOTIDE SEQUENCE [LARGE SCALE GENOMIC DNA]</scope>
    <source>
        <strain evidence="6 7">DSM 22336</strain>
    </source>
</reference>
<evidence type="ECO:0000313" key="7">
    <source>
        <dbReference type="Proteomes" id="UP000555393"/>
    </source>
</evidence>
<dbReference type="PROSITE" id="PS50931">
    <property type="entry name" value="HTH_LYSR"/>
    <property type="match status" value="1"/>
</dbReference>
<dbReference type="InterPro" id="IPR000847">
    <property type="entry name" value="LysR_HTH_N"/>
</dbReference>
<feature type="domain" description="HTH lysR-type" evidence="5">
    <location>
        <begin position="1"/>
        <end position="58"/>
    </location>
</feature>
<gene>
    <name evidence="6" type="ORF">FHS77_001994</name>
</gene>
<keyword evidence="4" id="KW-0804">Transcription</keyword>
<evidence type="ECO:0000313" key="6">
    <source>
        <dbReference type="EMBL" id="MBB6261439.1"/>
    </source>
</evidence>
<dbReference type="Proteomes" id="UP000555393">
    <property type="component" value="Unassembled WGS sequence"/>
</dbReference>
<dbReference type="Gene3D" id="1.10.10.10">
    <property type="entry name" value="Winged helix-like DNA-binding domain superfamily/Winged helix DNA-binding domain"/>
    <property type="match status" value="1"/>
</dbReference>
<dbReference type="GO" id="GO:0003700">
    <property type="term" value="F:DNA-binding transcription factor activity"/>
    <property type="evidence" value="ECO:0007669"/>
    <property type="project" value="InterPro"/>
</dbReference>
<sequence>MKFKDLEAYRAVMSTGSTQAASELLGISQSAISRRITQLEEDLEIDLFVREGARLVPSRINHLLETYVSDVMERIHILNEAAQKIRSGRYSNALLRVAVPPGLCRRILPEIIADFLKVHPDVRFEILHGTYDVIQRFMEEKTADIGFMRLPAIEQGFVRSETVLGHSVCVMAKDHRLTKLKVIRPEDLRDEPLVLLGWRRAPRHDLELAFSAHGIKPHVRLEAHSVSSACGFSAQGIGVSIVNSLLVQDCLDLDIEVRSFLPDIPHHFAFIYPERPSISEIGAEFVEFTTARLQKIADRLSL</sequence>
<accession>A0A841M0S7</accession>
<dbReference type="PANTHER" id="PTHR30427:SF1">
    <property type="entry name" value="TRANSCRIPTIONAL ACTIVATOR PROTEIN LYSR"/>
    <property type="match status" value="1"/>
</dbReference>
<dbReference type="InterPro" id="IPR036390">
    <property type="entry name" value="WH_DNA-bd_sf"/>
</dbReference>
<dbReference type="RefSeq" id="WP_184222795.1">
    <property type="nucleotide sequence ID" value="NZ_JACIIU010000008.1"/>
</dbReference>
<dbReference type="Gene3D" id="3.40.190.290">
    <property type="match status" value="1"/>
</dbReference>
<evidence type="ECO:0000256" key="4">
    <source>
        <dbReference type="ARBA" id="ARBA00023163"/>
    </source>
</evidence>
<keyword evidence="3 6" id="KW-0238">DNA-binding</keyword>
<dbReference type="Pfam" id="PF00126">
    <property type="entry name" value="HTH_1"/>
    <property type="match status" value="1"/>
</dbReference>
<dbReference type="EMBL" id="JACIIU010000008">
    <property type="protein sequence ID" value="MBB6261439.1"/>
    <property type="molecule type" value="Genomic_DNA"/>
</dbReference>